<dbReference type="EMBL" id="ASPP01010131">
    <property type="protein sequence ID" value="ETO23187.1"/>
    <property type="molecule type" value="Genomic_DNA"/>
</dbReference>
<reference evidence="1 2" key="1">
    <citation type="journal article" date="2013" name="Curr. Biol.">
        <title>The Genome of the Foraminiferan Reticulomyxa filosa.</title>
        <authorList>
            <person name="Glockner G."/>
            <person name="Hulsmann N."/>
            <person name="Schleicher M."/>
            <person name="Noegel A.A."/>
            <person name="Eichinger L."/>
            <person name="Gallinger C."/>
            <person name="Pawlowski J."/>
            <person name="Sierra R."/>
            <person name="Euteneuer U."/>
            <person name="Pillet L."/>
            <person name="Moustafa A."/>
            <person name="Platzer M."/>
            <person name="Groth M."/>
            <person name="Szafranski K."/>
            <person name="Schliwa M."/>
        </authorList>
    </citation>
    <scope>NUCLEOTIDE SEQUENCE [LARGE SCALE GENOMIC DNA]</scope>
</reference>
<proteinExistence type="predicted"/>
<organism evidence="1 2">
    <name type="scientific">Reticulomyxa filosa</name>
    <dbReference type="NCBI Taxonomy" id="46433"/>
    <lineage>
        <taxon>Eukaryota</taxon>
        <taxon>Sar</taxon>
        <taxon>Rhizaria</taxon>
        <taxon>Retaria</taxon>
        <taxon>Foraminifera</taxon>
        <taxon>Monothalamids</taxon>
        <taxon>Reticulomyxidae</taxon>
        <taxon>Reticulomyxa</taxon>
    </lineage>
</organism>
<dbReference type="Proteomes" id="UP000023152">
    <property type="component" value="Unassembled WGS sequence"/>
</dbReference>
<comment type="caution">
    <text evidence="1">The sequence shown here is derived from an EMBL/GenBank/DDBJ whole genome shotgun (WGS) entry which is preliminary data.</text>
</comment>
<gene>
    <name evidence="1" type="ORF">RFI_13999</name>
</gene>
<dbReference type="PANTHER" id="PTHR14187:SF5">
    <property type="entry name" value="HEAT SHOCK 70 KDA PROTEIN 12A"/>
    <property type="match status" value="1"/>
</dbReference>
<dbReference type="OrthoDB" id="2963168at2759"/>
<name>X6NCY4_RETFI</name>
<dbReference type="PANTHER" id="PTHR14187">
    <property type="entry name" value="ALPHA KINASE/ELONGATION FACTOR 2 KINASE"/>
    <property type="match status" value="1"/>
</dbReference>
<evidence type="ECO:0000313" key="2">
    <source>
        <dbReference type="Proteomes" id="UP000023152"/>
    </source>
</evidence>
<keyword evidence="2" id="KW-1185">Reference proteome</keyword>
<protein>
    <submittedName>
        <fullName evidence="1">Uncharacterized protein</fullName>
    </submittedName>
</protein>
<evidence type="ECO:0000313" key="1">
    <source>
        <dbReference type="EMBL" id="ETO23187.1"/>
    </source>
</evidence>
<sequence length="329" mass="38808">MKLFDLRIDPILKQMDEVLHKNERMLSEKLKYLCLVGGFNQSRYLQHKLEEHYQGKYTVLKSQRPILAVIEGATQLGRASSFITSRFVKRTYGACCGLPIMEARLNKKITEEHIHKHRFISDINNKEYVDRCFNVFVNKGDEVKVNKMVEEIYSKRNKNKKNAVILIYSSEERDPGVTTGCDFLGRLDIPYPSDFDAQKDIFYVRFYFGQSIIRVTVNMKGREYTEHEVQIKYDHGVQYVDNIFQFFNESSSHRKKQQYLQITLQASNSFLINTTAYFDTYTLLYNKKLYIKEIYALNNNNENNNVYLTITLKNPKLHINYSQKIKICK</sequence>
<dbReference type="AlphaFoldDB" id="X6NCY4"/>
<accession>X6NCY4</accession>